<accession>A0A7X0VWJ1</accession>
<protein>
    <recommendedName>
        <fullName evidence="5">Lipoprotein</fullName>
    </recommendedName>
</protein>
<evidence type="ECO:0000256" key="1">
    <source>
        <dbReference type="SAM" id="MobiDB-lite"/>
    </source>
</evidence>
<evidence type="ECO:0000313" key="4">
    <source>
        <dbReference type="Proteomes" id="UP000564644"/>
    </source>
</evidence>
<evidence type="ECO:0008006" key="5">
    <source>
        <dbReference type="Google" id="ProtNLM"/>
    </source>
</evidence>
<feature type="chain" id="PRO_5038384390" description="Lipoprotein" evidence="2">
    <location>
        <begin position="20"/>
        <end position="363"/>
    </location>
</feature>
<dbReference type="Proteomes" id="UP000564644">
    <property type="component" value="Unassembled WGS sequence"/>
</dbReference>
<dbReference type="RefSeq" id="WP_185128656.1">
    <property type="nucleotide sequence ID" value="NZ_JACJVO010000009.1"/>
</dbReference>
<sequence>MTSTLTKTLLSLASAAVLAGMLAGCSDNDGNGNGNSASPSSSASSSPSASSSSSATSSPSASPTPSGPAPTQSSAPSQDDGDSAALLAAFQAKVKAGASASELNKLLDDSIPKAKPEDADEMIREMIAYYDSHLQDAGKPLEAQDVQQSLLKLKWPFTVNDIKDEKARKAVEEVTAGGYKLETAEGSFFPVVDYGKLKRFDDQVSAEMKDYVALLATESDAKTASDGALVISWDELAKRALAAETFVKTYSDSKEKDAAEQRFLLYMNDYLVGLPNTPIFDFDTFKFKAEVKTSYEKVISEHPDSAVATMAKELLDILQKTNGAVFTKGKNGQQVDVPEVKTFRDNLQKEAASLLSSSANANK</sequence>
<gene>
    <name evidence="3" type="ORF">H7C18_08815</name>
</gene>
<comment type="caution">
    <text evidence="3">The sequence shown here is derived from an EMBL/GenBank/DDBJ whole genome shotgun (WGS) entry which is preliminary data.</text>
</comment>
<dbReference type="EMBL" id="JACJVO010000009">
    <property type="protein sequence ID" value="MBB6731003.1"/>
    <property type="molecule type" value="Genomic_DNA"/>
</dbReference>
<reference evidence="3 4" key="1">
    <citation type="submission" date="2020-08" db="EMBL/GenBank/DDBJ databases">
        <title>Cohnella phylogeny.</title>
        <authorList>
            <person name="Dunlap C."/>
        </authorList>
    </citation>
    <scope>NUCLEOTIDE SEQUENCE [LARGE SCALE GENOMIC DNA]</scope>
    <source>
        <strain evidence="3 4">CBP 2801</strain>
    </source>
</reference>
<proteinExistence type="predicted"/>
<keyword evidence="2" id="KW-0732">Signal</keyword>
<keyword evidence="4" id="KW-1185">Reference proteome</keyword>
<dbReference type="PROSITE" id="PS51257">
    <property type="entry name" value="PROKAR_LIPOPROTEIN"/>
    <property type="match status" value="1"/>
</dbReference>
<organism evidence="3 4">
    <name type="scientific">Cohnella zeiphila</name>
    <dbReference type="NCBI Taxonomy" id="2761120"/>
    <lineage>
        <taxon>Bacteria</taxon>
        <taxon>Bacillati</taxon>
        <taxon>Bacillota</taxon>
        <taxon>Bacilli</taxon>
        <taxon>Bacillales</taxon>
        <taxon>Paenibacillaceae</taxon>
        <taxon>Cohnella</taxon>
    </lineage>
</organism>
<dbReference type="AlphaFoldDB" id="A0A7X0VWJ1"/>
<evidence type="ECO:0000256" key="2">
    <source>
        <dbReference type="SAM" id="SignalP"/>
    </source>
</evidence>
<feature type="signal peptide" evidence="2">
    <location>
        <begin position="1"/>
        <end position="19"/>
    </location>
</feature>
<feature type="compositionally biased region" description="Low complexity" evidence="1">
    <location>
        <begin position="27"/>
        <end position="77"/>
    </location>
</feature>
<feature type="region of interest" description="Disordered" evidence="1">
    <location>
        <begin position="26"/>
        <end position="81"/>
    </location>
</feature>
<name>A0A7X0VWJ1_9BACL</name>
<evidence type="ECO:0000313" key="3">
    <source>
        <dbReference type="EMBL" id="MBB6731003.1"/>
    </source>
</evidence>